<gene>
    <name evidence="2" type="ORF">PPTG_24329</name>
</gene>
<evidence type="ECO:0000313" key="3">
    <source>
        <dbReference type="Proteomes" id="UP000018817"/>
    </source>
</evidence>
<dbReference type="GeneID" id="20192928"/>
<reference evidence="3" key="1">
    <citation type="submission" date="2011-12" db="EMBL/GenBank/DDBJ databases">
        <authorList>
            <consortium name="The Broad Institute Genome Sequencing Platform"/>
            <person name="Russ C."/>
            <person name="Tyler B."/>
            <person name="Panabieres F."/>
            <person name="Shan W."/>
            <person name="Tripathy S."/>
            <person name="Grunwald N."/>
            <person name="Machado M."/>
            <person name="Young S.K."/>
            <person name="Zeng Q."/>
            <person name="Gargeya S."/>
            <person name="Fitzgerald M."/>
            <person name="Haas B."/>
            <person name="Abouelleil A."/>
            <person name="Alvarado L."/>
            <person name="Arachchi H.M."/>
            <person name="Berlin A."/>
            <person name="Chapman S.B."/>
            <person name="Gearin G."/>
            <person name="Goldberg J."/>
            <person name="Griggs A."/>
            <person name="Gujja S."/>
            <person name="Hansen M."/>
            <person name="Heiman D."/>
            <person name="Howarth C."/>
            <person name="Larimer J."/>
            <person name="Lui A."/>
            <person name="MacDonald P.J.P."/>
            <person name="McCowen C."/>
            <person name="Montmayeur A."/>
            <person name="Murphy C."/>
            <person name="Neiman D."/>
            <person name="Pearson M."/>
            <person name="Priest M."/>
            <person name="Roberts A."/>
            <person name="Saif S."/>
            <person name="Shea T."/>
            <person name="Sisk P."/>
            <person name="Stolte C."/>
            <person name="Sykes S."/>
            <person name="Wortman J."/>
            <person name="Nusbaum C."/>
            <person name="Birren B."/>
        </authorList>
    </citation>
    <scope>NUCLEOTIDE SEQUENCE [LARGE SCALE GENOMIC DNA]</scope>
    <source>
        <strain evidence="3">INRA-310</strain>
    </source>
</reference>
<evidence type="ECO:0000256" key="1">
    <source>
        <dbReference type="SAM" id="SignalP"/>
    </source>
</evidence>
<dbReference type="VEuPathDB" id="FungiDB:PPTG_24329"/>
<dbReference type="AlphaFoldDB" id="W2PHF5"/>
<dbReference type="RefSeq" id="XP_008914670.1">
    <property type="nucleotide sequence ID" value="XM_008916422.1"/>
</dbReference>
<dbReference type="Proteomes" id="UP000018817">
    <property type="component" value="Unassembled WGS sequence"/>
</dbReference>
<dbReference type="EMBL" id="KI669643">
    <property type="protein sequence ID" value="ETN00086.1"/>
    <property type="molecule type" value="Genomic_DNA"/>
</dbReference>
<evidence type="ECO:0008006" key="4">
    <source>
        <dbReference type="Google" id="ProtNLM"/>
    </source>
</evidence>
<keyword evidence="1" id="KW-0732">Signal</keyword>
<sequence length="87" mass="9497">MGLLYLVGLASFVANTTIDANSPIVTSSVGAPKVSNQSSYEVFNKKNPGHQASWIDSICFNYGWFEVKDAIKQAMKNPKSVNIAKEE</sequence>
<reference evidence="2 3" key="2">
    <citation type="submission" date="2013-11" db="EMBL/GenBank/DDBJ databases">
        <title>The Genome Sequence of Phytophthora parasitica INRA-310.</title>
        <authorList>
            <consortium name="The Broad Institute Genomics Platform"/>
            <person name="Russ C."/>
            <person name="Tyler B."/>
            <person name="Panabieres F."/>
            <person name="Shan W."/>
            <person name="Tripathy S."/>
            <person name="Grunwald N."/>
            <person name="Machado M."/>
            <person name="Johnson C.S."/>
            <person name="Arredondo F."/>
            <person name="Hong C."/>
            <person name="Coffey M."/>
            <person name="Young S.K."/>
            <person name="Zeng Q."/>
            <person name="Gargeya S."/>
            <person name="Fitzgerald M."/>
            <person name="Abouelleil A."/>
            <person name="Alvarado L."/>
            <person name="Chapman S.B."/>
            <person name="Gainer-Dewar J."/>
            <person name="Goldberg J."/>
            <person name="Griggs A."/>
            <person name="Gujja S."/>
            <person name="Hansen M."/>
            <person name="Howarth C."/>
            <person name="Imamovic A."/>
            <person name="Ireland A."/>
            <person name="Larimer J."/>
            <person name="McCowan C."/>
            <person name="Murphy C."/>
            <person name="Pearson M."/>
            <person name="Poon T.W."/>
            <person name="Priest M."/>
            <person name="Roberts A."/>
            <person name="Saif S."/>
            <person name="Shea T."/>
            <person name="Sykes S."/>
            <person name="Wortman J."/>
            <person name="Nusbaum C."/>
            <person name="Birren B."/>
        </authorList>
    </citation>
    <scope>NUCLEOTIDE SEQUENCE [LARGE SCALE GENOMIC DNA]</scope>
    <source>
        <strain evidence="2 3">INRA-310</strain>
    </source>
</reference>
<protein>
    <recommendedName>
        <fullName evidence="4">RxLR effector protein</fullName>
    </recommendedName>
</protein>
<organism evidence="2 3">
    <name type="scientific">Phytophthora nicotianae (strain INRA-310)</name>
    <name type="common">Phytophthora parasitica</name>
    <dbReference type="NCBI Taxonomy" id="761204"/>
    <lineage>
        <taxon>Eukaryota</taxon>
        <taxon>Sar</taxon>
        <taxon>Stramenopiles</taxon>
        <taxon>Oomycota</taxon>
        <taxon>Peronosporomycetes</taxon>
        <taxon>Peronosporales</taxon>
        <taxon>Peronosporaceae</taxon>
        <taxon>Phytophthora</taxon>
    </lineage>
</organism>
<name>W2PHF5_PHYN3</name>
<feature type="signal peptide" evidence="1">
    <location>
        <begin position="1"/>
        <end position="20"/>
    </location>
</feature>
<evidence type="ECO:0000313" key="2">
    <source>
        <dbReference type="EMBL" id="ETN00086.1"/>
    </source>
</evidence>
<accession>W2PHF5</accession>
<proteinExistence type="predicted"/>
<feature type="chain" id="PRO_5004821484" description="RxLR effector protein" evidence="1">
    <location>
        <begin position="21"/>
        <end position="87"/>
    </location>
</feature>